<feature type="chain" id="PRO_5047491219" evidence="2">
    <location>
        <begin position="21"/>
        <end position="302"/>
    </location>
</feature>
<dbReference type="Pfam" id="PF13795">
    <property type="entry name" value="HupE_UreJ_2"/>
    <property type="match status" value="1"/>
</dbReference>
<keyword evidence="2" id="KW-0732">Signal</keyword>
<dbReference type="Proteomes" id="UP001147700">
    <property type="component" value="Unassembled WGS sequence"/>
</dbReference>
<sequence length="302" mass="31947">MRLVLLALLCSLLLPASATAEVTRPGTSEIRQDGPRISWVLGIPADELASRAGGDDRESIGNFMSNNLRMSVDNQTCAGGMSHATPERFQGAPFTRVYMRFECPHQYGEFAVINELLLTDRVDYDLGGTSGTFRFDLDHSLLEAKTPEFPRWLAEGFEAIAVGWEHALFLAILLLGARSRRQFGEFAAAFTGASVLGLFLGVFDVVNVSERVLEGLTVASIVGVAALPVLGIGGSRQLAVVFGLALMHGLALAVAVPDTVALPGFAVGVVLGTAVVVSVAGALALASQAVRRPSRARGRMPA</sequence>
<feature type="transmembrane region" description="Helical" evidence="1">
    <location>
        <begin position="152"/>
        <end position="174"/>
    </location>
</feature>
<name>A0ABT4RUG7_9ACTN</name>
<accession>A0ABT4RUG7</accession>
<feature type="transmembrane region" description="Helical" evidence="1">
    <location>
        <begin position="262"/>
        <end position="290"/>
    </location>
</feature>
<keyword evidence="1" id="KW-0812">Transmembrane</keyword>
<evidence type="ECO:0000256" key="2">
    <source>
        <dbReference type="SAM" id="SignalP"/>
    </source>
</evidence>
<evidence type="ECO:0000313" key="4">
    <source>
        <dbReference type="Proteomes" id="UP001147700"/>
    </source>
</evidence>
<keyword evidence="4" id="KW-1185">Reference proteome</keyword>
<dbReference type="EMBL" id="JAPCID010000075">
    <property type="protein sequence ID" value="MDA0142127.1"/>
    <property type="molecule type" value="Genomic_DNA"/>
</dbReference>
<comment type="caution">
    <text evidence="3">The sequence shown here is derived from an EMBL/GenBank/DDBJ whole genome shotgun (WGS) entry which is preliminary data.</text>
</comment>
<organism evidence="3 4">
    <name type="scientific">Solirubrobacter deserti</name>
    <dbReference type="NCBI Taxonomy" id="2282478"/>
    <lineage>
        <taxon>Bacteria</taxon>
        <taxon>Bacillati</taxon>
        <taxon>Actinomycetota</taxon>
        <taxon>Thermoleophilia</taxon>
        <taxon>Solirubrobacterales</taxon>
        <taxon>Solirubrobacteraceae</taxon>
        <taxon>Solirubrobacter</taxon>
    </lineage>
</organism>
<dbReference type="RefSeq" id="WP_202953953.1">
    <property type="nucleotide sequence ID" value="NZ_JAPCID010000075.1"/>
</dbReference>
<dbReference type="InterPro" id="IPR032809">
    <property type="entry name" value="Put_HupE_UreJ"/>
</dbReference>
<evidence type="ECO:0000256" key="1">
    <source>
        <dbReference type="SAM" id="Phobius"/>
    </source>
</evidence>
<proteinExistence type="predicted"/>
<keyword evidence="1" id="KW-0472">Membrane</keyword>
<reference evidence="3" key="1">
    <citation type="submission" date="2022-10" db="EMBL/GenBank/DDBJ databases">
        <title>The WGS of Solirubrobacter sp. CPCC 204708.</title>
        <authorList>
            <person name="Jiang Z."/>
        </authorList>
    </citation>
    <scope>NUCLEOTIDE SEQUENCE</scope>
    <source>
        <strain evidence="3">CPCC 204708</strain>
    </source>
</reference>
<feature type="signal peptide" evidence="2">
    <location>
        <begin position="1"/>
        <end position="20"/>
    </location>
</feature>
<feature type="transmembrane region" description="Helical" evidence="1">
    <location>
        <begin position="186"/>
        <end position="206"/>
    </location>
</feature>
<evidence type="ECO:0000313" key="3">
    <source>
        <dbReference type="EMBL" id="MDA0142127.1"/>
    </source>
</evidence>
<gene>
    <name evidence="3" type="ORF">OJ962_31880</name>
</gene>
<keyword evidence="1" id="KW-1133">Transmembrane helix</keyword>
<protein>
    <submittedName>
        <fullName evidence="3">HupE/UreJ family protein</fullName>
    </submittedName>
</protein>
<feature type="transmembrane region" description="Helical" evidence="1">
    <location>
        <begin position="238"/>
        <end position="256"/>
    </location>
</feature>
<feature type="transmembrane region" description="Helical" evidence="1">
    <location>
        <begin position="212"/>
        <end position="231"/>
    </location>
</feature>